<dbReference type="OrthoDB" id="9810250at2"/>
<keyword evidence="1" id="KW-0238">DNA-binding</keyword>
<name>A0A0R2H7X8_WEIVI</name>
<accession>A0A0R2H7X8</accession>
<dbReference type="SUPFAM" id="SSF46689">
    <property type="entry name" value="Homeodomain-like"/>
    <property type="match status" value="1"/>
</dbReference>
<protein>
    <submittedName>
        <fullName evidence="2">Uncharacterized protein</fullName>
    </submittedName>
</protein>
<evidence type="ECO:0000313" key="2">
    <source>
        <dbReference type="EMBL" id="KRN45978.1"/>
    </source>
</evidence>
<dbReference type="EMBL" id="JQBM01000004">
    <property type="protein sequence ID" value="KRN45978.1"/>
    <property type="molecule type" value="Genomic_DNA"/>
</dbReference>
<comment type="caution">
    <text evidence="2">The sequence shown here is derived from an EMBL/GenBank/DDBJ whole genome shotgun (WGS) entry which is preliminary data.</text>
</comment>
<evidence type="ECO:0000256" key="1">
    <source>
        <dbReference type="ARBA" id="ARBA00023125"/>
    </source>
</evidence>
<dbReference type="Gene3D" id="1.10.357.10">
    <property type="entry name" value="Tetracycline Repressor, domain 2"/>
    <property type="match status" value="1"/>
</dbReference>
<keyword evidence="3" id="KW-1185">Reference proteome</keyword>
<dbReference type="InterPro" id="IPR009057">
    <property type="entry name" value="Homeodomain-like_sf"/>
</dbReference>
<sequence length="171" mass="19649">MDKRGRKTLKNIENAFNALLLEKTFDDITVTDICHEADISRKTFYTYYDDKFELIDQLASSSLNELDQLSHGDPNMTNQERIYTWLTYIQAHQRLFYILFTNESSYSFRLKFTQYLLESLSKHGAFPINDTNLQFYAHGALGVVEGFVNGAIKSDISTIASNLQTLIPIKA</sequence>
<dbReference type="InterPro" id="IPR050624">
    <property type="entry name" value="HTH-type_Tx_Regulator"/>
</dbReference>
<dbReference type="PROSITE" id="PS50977">
    <property type="entry name" value="HTH_TETR_2"/>
    <property type="match status" value="1"/>
</dbReference>
<reference evidence="2 3" key="1">
    <citation type="journal article" date="2015" name="Genome Announc.">
        <title>Expanding the biotechnology potential of lactobacilli through comparative genomics of 213 strains and associated genera.</title>
        <authorList>
            <person name="Sun Z."/>
            <person name="Harris H.M."/>
            <person name="McCann A."/>
            <person name="Guo C."/>
            <person name="Argimon S."/>
            <person name="Zhang W."/>
            <person name="Yang X."/>
            <person name="Jeffery I.B."/>
            <person name="Cooney J.C."/>
            <person name="Kagawa T.F."/>
            <person name="Liu W."/>
            <person name="Song Y."/>
            <person name="Salvetti E."/>
            <person name="Wrobel A."/>
            <person name="Rasinkangas P."/>
            <person name="Parkhill J."/>
            <person name="Rea M.C."/>
            <person name="O'Sullivan O."/>
            <person name="Ritari J."/>
            <person name="Douillard F.P."/>
            <person name="Paul Ross R."/>
            <person name="Yang R."/>
            <person name="Briner A.E."/>
            <person name="Felis G.E."/>
            <person name="de Vos W.M."/>
            <person name="Barrangou R."/>
            <person name="Klaenhammer T.R."/>
            <person name="Caufield P.W."/>
            <person name="Cui Y."/>
            <person name="Zhang H."/>
            <person name="O'Toole P.W."/>
        </authorList>
    </citation>
    <scope>NUCLEOTIDE SEQUENCE [LARGE SCALE GENOMIC DNA]</scope>
    <source>
        <strain evidence="2 3">DSM 20410</strain>
    </source>
</reference>
<gene>
    <name evidence="2" type="ORF">IV50_GL001321</name>
</gene>
<dbReference type="PATRIC" id="fig|1629.5.peg.1334"/>
<evidence type="ECO:0000313" key="3">
    <source>
        <dbReference type="Proteomes" id="UP000051992"/>
    </source>
</evidence>
<dbReference type="GO" id="GO:0003677">
    <property type="term" value="F:DNA binding"/>
    <property type="evidence" value="ECO:0007669"/>
    <property type="project" value="UniProtKB-UniRule"/>
</dbReference>
<dbReference type="PANTHER" id="PTHR43479">
    <property type="entry name" value="ACREF/ENVCD OPERON REPRESSOR-RELATED"/>
    <property type="match status" value="1"/>
</dbReference>
<dbReference type="InterPro" id="IPR001647">
    <property type="entry name" value="HTH_TetR"/>
</dbReference>
<dbReference type="PANTHER" id="PTHR43479:SF11">
    <property type="entry name" value="ACREF_ENVCD OPERON REPRESSOR-RELATED"/>
    <property type="match status" value="1"/>
</dbReference>
<proteinExistence type="predicted"/>
<organism evidence="2 3">
    <name type="scientific">Weissella viridescens</name>
    <name type="common">Lactobacillus viridescens</name>
    <dbReference type="NCBI Taxonomy" id="1629"/>
    <lineage>
        <taxon>Bacteria</taxon>
        <taxon>Bacillati</taxon>
        <taxon>Bacillota</taxon>
        <taxon>Bacilli</taxon>
        <taxon>Lactobacillales</taxon>
        <taxon>Lactobacillaceae</taxon>
        <taxon>Weissella</taxon>
    </lineage>
</organism>
<dbReference type="Proteomes" id="UP000051992">
    <property type="component" value="Unassembled WGS sequence"/>
</dbReference>
<dbReference type="RefSeq" id="WP_057746845.1">
    <property type="nucleotide sequence ID" value="NZ_BJLU01000006.1"/>
</dbReference>
<dbReference type="AlphaFoldDB" id="A0A0R2H7X8"/>